<dbReference type="OMA" id="FLDISIC"/>
<dbReference type="GO" id="GO:0043531">
    <property type="term" value="F:ADP binding"/>
    <property type="evidence" value="ECO:0007669"/>
    <property type="project" value="InterPro"/>
</dbReference>
<evidence type="ECO:0000313" key="10">
    <source>
        <dbReference type="EMBL" id="ESQ28987.1"/>
    </source>
</evidence>
<dbReference type="Gene3D" id="3.80.10.10">
    <property type="entry name" value="Ribonuclease Inhibitor"/>
    <property type="match status" value="1"/>
</dbReference>
<evidence type="ECO:0000256" key="3">
    <source>
        <dbReference type="ARBA" id="ARBA00022737"/>
    </source>
</evidence>
<dbReference type="FunFam" id="3.40.50.10140:FF:000007">
    <property type="entry name" value="Disease resistance protein (TIR-NBS-LRR class)"/>
    <property type="match status" value="1"/>
</dbReference>
<dbReference type="InterPro" id="IPR036390">
    <property type="entry name" value="WH_DNA-bd_sf"/>
</dbReference>
<dbReference type="Pfam" id="PF01582">
    <property type="entry name" value="TIR"/>
    <property type="match status" value="1"/>
</dbReference>
<dbReference type="FunFam" id="1.10.8.430:FF:000002">
    <property type="entry name" value="Disease resistance protein (TIR-NBS-LRR class)"/>
    <property type="match status" value="1"/>
</dbReference>
<organism evidence="10 11">
    <name type="scientific">Eutrema salsugineum</name>
    <name type="common">Saltwater cress</name>
    <name type="synonym">Sisymbrium salsugineum</name>
    <dbReference type="NCBI Taxonomy" id="72664"/>
    <lineage>
        <taxon>Eukaryota</taxon>
        <taxon>Viridiplantae</taxon>
        <taxon>Streptophyta</taxon>
        <taxon>Embryophyta</taxon>
        <taxon>Tracheophyta</taxon>
        <taxon>Spermatophyta</taxon>
        <taxon>Magnoliopsida</taxon>
        <taxon>eudicotyledons</taxon>
        <taxon>Gunneridae</taxon>
        <taxon>Pentapetalae</taxon>
        <taxon>rosids</taxon>
        <taxon>malvids</taxon>
        <taxon>Brassicales</taxon>
        <taxon>Brassicaceae</taxon>
        <taxon>Eutremeae</taxon>
        <taxon>Eutrema</taxon>
    </lineage>
</organism>
<dbReference type="Pfam" id="PF00931">
    <property type="entry name" value="NB-ARC"/>
    <property type="match status" value="1"/>
</dbReference>
<dbReference type="InterPro" id="IPR032675">
    <property type="entry name" value="LRR_dom_sf"/>
</dbReference>
<accession>V4KGQ2</accession>
<dbReference type="Pfam" id="PF23282">
    <property type="entry name" value="WHD_ROQ1"/>
    <property type="match status" value="1"/>
</dbReference>
<dbReference type="Gramene" id="ESQ28987">
    <property type="protein sequence ID" value="ESQ28987"/>
    <property type="gene ID" value="EUTSA_v10023951mg"/>
</dbReference>
<dbReference type="EMBL" id="KI517881">
    <property type="protein sequence ID" value="ESQ28987.1"/>
    <property type="molecule type" value="Genomic_DNA"/>
</dbReference>
<dbReference type="SUPFAM" id="SSF52540">
    <property type="entry name" value="P-loop containing nucleoside triphosphate hydrolases"/>
    <property type="match status" value="1"/>
</dbReference>
<keyword evidence="11" id="KW-1185">Reference proteome</keyword>
<dbReference type="GO" id="GO:0061809">
    <property type="term" value="F:NAD+ nucleosidase activity, cyclic ADP-ribose generating"/>
    <property type="evidence" value="ECO:0007669"/>
    <property type="project" value="UniProtKB-EC"/>
</dbReference>
<dbReference type="Gene3D" id="1.10.8.430">
    <property type="entry name" value="Helical domain of apoptotic protease-activating factors"/>
    <property type="match status" value="1"/>
</dbReference>
<dbReference type="PANTHER" id="PTHR11017">
    <property type="entry name" value="LEUCINE-RICH REPEAT-CONTAINING PROTEIN"/>
    <property type="match status" value="1"/>
</dbReference>
<feature type="region of interest" description="Disordered" evidence="8">
    <location>
        <begin position="939"/>
        <end position="972"/>
    </location>
</feature>
<dbReference type="SUPFAM" id="SSF46785">
    <property type="entry name" value="Winged helix' DNA-binding domain"/>
    <property type="match status" value="1"/>
</dbReference>
<dbReference type="KEGG" id="eus:EUTSA_v10023951mg"/>
<dbReference type="InterPro" id="IPR000157">
    <property type="entry name" value="TIR_dom"/>
</dbReference>
<dbReference type="SMART" id="SM00255">
    <property type="entry name" value="TIR"/>
    <property type="match status" value="1"/>
</dbReference>
<keyword evidence="4" id="KW-0378">Hydrolase</keyword>
<dbReference type="FunFam" id="3.40.50.300:FF:001002">
    <property type="entry name" value="Disease resistance protein (TIR-NBS-LRR class)"/>
    <property type="match status" value="1"/>
</dbReference>
<dbReference type="InterPro" id="IPR002182">
    <property type="entry name" value="NB-ARC"/>
</dbReference>
<comment type="catalytic activity">
    <reaction evidence="7">
        <text>NAD(+) + H2O = ADP-D-ribose + nicotinamide + H(+)</text>
        <dbReference type="Rhea" id="RHEA:16301"/>
        <dbReference type="ChEBI" id="CHEBI:15377"/>
        <dbReference type="ChEBI" id="CHEBI:15378"/>
        <dbReference type="ChEBI" id="CHEBI:17154"/>
        <dbReference type="ChEBI" id="CHEBI:57540"/>
        <dbReference type="ChEBI" id="CHEBI:57967"/>
        <dbReference type="EC" id="3.2.2.6"/>
    </reaction>
    <physiologicalReaction direction="left-to-right" evidence="7">
        <dbReference type="Rhea" id="RHEA:16302"/>
    </physiologicalReaction>
</comment>
<dbReference type="STRING" id="72664.V4KGQ2"/>
<dbReference type="eggNOG" id="ENOG502QQ7T">
    <property type="taxonomic scope" value="Eukaryota"/>
</dbReference>
<evidence type="ECO:0000313" key="11">
    <source>
        <dbReference type="Proteomes" id="UP000030689"/>
    </source>
</evidence>
<protein>
    <recommendedName>
        <fullName evidence="1">ADP-ribosyl cyclase/cyclic ADP-ribose hydrolase</fullName>
        <ecNumber evidence="1">3.2.2.6</ecNumber>
    </recommendedName>
</protein>
<dbReference type="Gene3D" id="3.40.50.10140">
    <property type="entry name" value="Toll/interleukin-1 receptor homology (TIR) domain"/>
    <property type="match status" value="1"/>
</dbReference>
<dbReference type="PANTHER" id="PTHR11017:SF569">
    <property type="entry name" value="DISEASE RESISTANCE PROTEIN"/>
    <property type="match status" value="1"/>
</dbReference>
<dbReference type="SUPFAM" id="SSF52200">
    <property type="entry name" value="Toll/Interleukin receptor TIR domain"/>
    <property type="match status" value="1"/>
</dbReference>
<evidence type="ECO:0000256" key="5">
    <source>
        <dbReference type="ARBA" id="ARBA00022821"/>
    </source>
</evidence>
<dbReference type="GO" id="GO:0007165">
    <property type="term" value="P:signal transduction"/>
    <property type="evidence" value="ECO:0007669"/>
    <property type="project" value="InterPro"/>
</dbReference>
<keyword evidence="2" id="KW-0433">Leucine-rich repeat</keyword>
<dbReference type="Gene3D" id="3.40.50.300">
    <property type="entry name" value="P-loop containing nucleotide triphosphate hydrolases"/>
    <property type="match status" value="1"/>
</dbReference>
<dbReference type="InterPro" id="IPR035897">
    <property type="entry name" value="Toll_tir_struct_dom_sf"/>
</dbReference>
<dbReference type="Proteomes" id="UP000030689">
    <property type="component" value="Unassembled WGS sequence"/>
</dbReference>
<keyword evidence="5" id="KW-0611">Plant defense</keyword>
<dbReference type="AlphaFoldDB" id="V4KGQ2"/>
<dbReference type="PROSITE" id="PS50104">
    <property type="entry name" value="TIR"/>
    <property type="match status" value="1"/>
</dbReference>
<dbReference type="InterPro" id="IPR027417">
    <property type="entry name" value="P-loop_NTPase"/>
</dbReference>
<evidence type="ECO:0000256" key="1">
    <source>
        <dbReference type="ARBA" id="ARBA00011982"/>
    </source>
</evidence>
<dbReference type="InterPro" id="IPR044974">
    <property type="entry name" value="Disease_R_plants"/>
</dbReference>
<dbReference type="PRINTS" id="PR00364">
    <property type="entry name" value="DISEASERSIST"/>
</dbReference>
<dbReference type="InterPro" id="IPR011713">
    <property type="entry name" value="Leu-rich_rpt_3"/>
</dbReference>
<keyword evidence="6" id="KW-0520">NAD</keyword>
<sequence length="972" mass="111245">MASPSCLTTCNYKFKVFSSFHGPDVRKTLLSHLREQFNLKGITMFNDNKIKRGEELDPSLKEAIRESKIWIVILSKKYASSSWCLDELVEILERKNAMKQIVMTVFYGVEPSDVRKHTGEFGIAFNETCARKTDEERQKWSKALTDVSNIAGEDFKNWDNEANMIKKIASDVSDKLNATPSIDFVDMVGIEAHLQKMLSLLHLDNKDEAMMVGISGPAGIGKTTIARALQSLLSGRFQLTCFVDNIRGSCHSGLDDYGMQLRLQEDLLSKLFNQDCTRISHLGVLQQRLSDLRVLVILDDVDDLKQLEALANEATWFGSGSRIVVTTENRELLQQHGINNTYHVGFPSDVEALGILCRYAFKQSSPPHGFEELAEIVTHRCGRLPLGLRVVGSSLRGKNEDEWKKVMRKLETVLNRSIEEVLRVGYESLDEDEQTLFLHIAVFFNYEDGDLVTTMFADSDLNVKSSLEILFNRSLIEISTYRETIEMHKLLQQMGRRAIQKQESWKRRILIDAQEICDVLENDTGTRRVVHKRRYNGNERMDIPEDMEFPLRLRLLHWEEYPSKSLPPTFHPQYLIKLDMPHSKLEKLWEGIQPLANLKEMRLSGSRHLKELPDLSNATNLETLVLSYCESLVKLPSSISNLPRIETLWMNSCTKLEVIPTNWNSAYLSSVKISGTNITTFDISVTLWYLRSYFAISLRHNGKLKTLTQLPTNIRALDLSYSGIERISSCCIKGLYMLRDLTLCCCRNLTSLPELPRSLQFLDASNCESLETIYCPSSTLDMQLNFTNCFKLGQQARRDIIQLQTLDRFQHGSSYLPGSEMPRELDHRAKGNTLIFPISAFSYFSVCLVIAPNQETGEYDDPYVFCRRIRKGYLYPIQKIQVCRIPSTCRTEHLFTFHSHLLGQHGYLEVTGEIELEFSSQSQDFDIIKCGAQILTYESDEEDDNDDCIPVRRSESESEEVLDDEEGYTYGN</sequence>
<evidence type="ECO:0000256" key="7">
    <source>
        <dbReference type="ARBA" id="ARBA00047304"/>
    </source>
</evidence>
<evidence type="ECO:0000256" key="4">
    <source>
        <dbReference type="ARBA" id="ARBA00022801"/>
    </source>
</evidence>
<dbReference type="Pfam" id="PF07725">
    <property type="entry name" value="LRR_3"/>
    <property type="match status" value="1"/>
</dbReference>
<dbReference type="InterPro" id="IPR042197">
    <property type="entry name" value="Apaf_helical"/>
</dbReference>
<gene>
    <name evidence="10" type="ORF">EUTSA_v10023951mg</name>
</gene>
<evidence type="ECO:0000256" key="6">
    <source>
        <dbReference type="ARBA" id="ARBA00023027"/>
    </source>
</evidence>
<feature type="domain" description="TIR" evidence="9">
    <location>
        <begin position="12"/>
        <end position="176"/>
    </location>
</feature>
<name>V4KGQ2_EUTSA</name>
<dbReference type="EC" id="3.2.2.6" evidence="1"/>
<evidence type="ECO:0000256" key="8">
    <source>
        <dbReference type="SAM" id="MobiDB-lite"/>
    </source>
</evidence>
<reference evidence="10 11" key="1">
    <citation type="journal article" date="2013" name="Front. Plant Sci.">
        <title>The Reference Genome of the Halophytic Plant Eutrema salsugineum.</title>
        <authorList>
            <person name="Yang R."/>
            <person name="Jarvis D.E."/>
            <person name="Chen H."/>
            <person name="Beilstein M.A."/>
            <person name="Grimwood J."/>
            <person name="Jenkins J."/>
            <person name="Shu S."/>
            <person name="Prochnik S."/>
            <person name="Xin M."/>
            <person name="Ma C."/>
            <person name="Schmutz J."/>
            <person name="Wing R.A."/>
            <person name="Mitchell-Olds T."/>
            <person name="Schumaker K.S."/>
            <person name="Wang X."/>
        </authorList>
    </citation>
    <scope>NUCLEOTIDE SEQUENCE [LARGE SCALE GENOMIC DNA]</scope>
</reference>
<dbReference type="GO" id="GO:0006952">
    <property type="term" value="P:defense response"/>
    <property type="evidence" value="ECO:0007669"/>
    <property type="project" value="UniProtKB-KW"/>
</dbReference>
<feature type="compositionally biased region" description="Acidic residues" evidence="8">
    <location>
        <begin position="957"/>
        <end position="972"/>
    </location>
</feature>
<evidence type="ECO:0000256" key="2">
    <source>
        <dbReference type="ARBA" id="ARBA00022614"/>
    </source>
</evidence>
<dbReference type="InterPro" id="IPR058192">
    <property type="entry name" value="WHD_ROQ1-like"/>
</dbReference>
<keyword evidence="3" id="KW-0677">Repeat</keyword>
<evidence type="ECO:0000259" key="9">
    <source>
        <dbReference type="PROSITE" id="PS50104"/>
    </source>
</evidence>
<proteinExistence type="predicted"/>
<dbReference type="SUPFAM" id="SSF52058">
    <property type="entry name" value="L domain-like"/>
    <property type="match status" value="1"/>
</dbReference>